<dbReference type="GO" id="GO:0020037">
    <property type="term" value="F:heme binding"/>
    <property type="evidence" value="ECO:0007669"/>
    <property type="project" value="InterPro"/>
</dbReference>
<keyword evidence="3" id="KW-0408">Iron</keyword>
<gene>
    <name evidence="5" type="ORF">HYH03_014905</name>
</gene>
<dbReference type="InterPro" id="IPR017972">
    <property type="entry name" value="Cyt_P450_CS"/>
</dbReference>
<evidence type="ECO:0008006" key="7">
    <source>
        <dbReference type="Google" id="ProtNLM"/>
    </source>
</evidence>
<accession>A0A835XPA7</accession>
<sequence length="548" mass="54128">MRPAVVAACGGGLAVQAARHREALRQAAEAAVQALAGSGLGAQGGRGRVDALHVANVAAARGIVAAVLGPGPGSGPAPASGPGPAAASGPAPSASPSASCSGHGALEGLVIAFTEASRQPRPRRDEAEASRLEAALAEALQREVDGRAGEAGQAAVEQGADGAAEFGVEGGAAGQAGPAVTGGGPRPGVPEPTALLPRLLARPELSPLEAQCNAASCLLAGFETSCLLLACALLHLAQRPDLQQALAEGLEGAEQGAGPAAAGKDPAARYPPLLMRVLQETLRVNPPVMGQPRVVVAPGGLTLPPASPGAAPLHLRRGAAFAVDLLSAAHGWSPGGEAPGGRAAEAGVEAGGEDKGSSRGAPAAPERLDAATGRTGDEPALPVVRCSVLEGEPGGGREGRVGCLGVLARLRGGSSGGRRGGGAGSTDAGEASKVPPTGCPRHTPAIGLHPSWHWDPQRPPAAEGCPDPYAAARPFGIGPRACPAGALSLALAREVLWALLRGGYRWRLAQPGRDADWGRRTEGAPTLRLPGPVGLEVERVGAVGGGQA</sequence>
<keyword evidence="3" id="KW-0349">Heme</keyword>
<feature type="region of interest" description="Disordered" evidence="4">
    <location>
        <begin position="168"/>
        <end position="193"/>
    </location>
</feature>
<dbReference type="PANTHER" id="PTHR24305:SF166">
    <property type="entry name" value="CYTOCHROME P450 12A4, MITOCHONDRIAL-RELATED"/>
    <property type="match status" value="1"/>
</dbReference>
<feature type="compositionally biased region" description="Gly residues" evidence="4">
    <location>
        <begin position="414"/>
        <end position="424"/>
    </location>
</feature>
<evidence type="ECO:0000256" key="2">
    <source>
        <dbReference type="ARBA" id="ARBA00010617"/>
    </source>
</evidence>
<dbReference type="PANTHER" id="PTHR24305">
    <property type="entry name" value="CYTOCHROME P450"/>
    <property type="match status" value="1"/>
</dbReference>
<comment type="caution">
    <text evidence="5">The sequence shown here is derived from an EMBL/GenBank/DDBJ whole genome shotgun (WGS) entry which is preliminary data.</text>
</comment>
<keyword evidence="3" id="KW-0503">Monooxygenase</keyword>
<evidence type="ECO:0000313" key="5">
    <source>
        <dbReference type="EMBL" id="KAG2486458.1"/>
    </source>
</evidence>
<protein>
    <recommendedName>
        <fullName evidence="7">Cytochrome P450</fullName>
    </recommendedName>
</protein>
<feature type="region of interest" description="Disordered" evidence="4">
    <location>
        <begin position="333"/>
        <end position="378"/>
    </location>
</feature>
<dbReference type="InterPro" id="IPR001128">
    <property type="entry name" value="Cyt_P450"/>
</dbReference>
<evidence type="ECO:0000256" key="1">
    <source>
        <dbReference type="ARBA" id="ARBA00001971"/>
    </source>
</evidence>
<dbReference type="EMBL" id="JAEHOE010000112">
    <property type="protein sequence ID" value="KAG2486458.1"/>
    <property type="molecule type" value="Genomic_DNA"/>
</dbReference>
<dbReference type="SUPFAM" id="SSF48264">
    <property type="entry name" value="Cytochrome P450"/>
    <property type="match status" value="2"/>
</dbReference>
<evidence type="ECO:0000256" key="4">
    <source>
        <dbReference type="SAM" id="MobiDB-lite"/>
    </source>
</evidence>
<dbReference type="GO" id="GO:0016705">
    <property type="term" value="F:oxidoreductase activity, acting on paired donors, with incorporation or reduction of molecular oxygen"/>
    <property type="evidence" value="ECO:0007669"/>
    <property type="project" value="InterPro"/>
</dbReference>
<evidence type="ECO:0000313" key="6">
    <source>
        <dbReference type="Proteomes" id="UP000612055"/>
    </source>
</evidence>
<keyword evidence="3" id="KW-0479">Metal-binding</keyword>
<dbReference type="Pfam" id="PF00067">
    <property type="entry name" value="p450"/>
    <property type="match status" value="1"/>
</dbReference>
<dbReference type="AlphaFoldDB" id="A0A835XPA7"/>
<dbReference type="Proteomes" id="UP000612055">
    <property type="component" value="Unassembled WGS sequence"/>
</dbReference>
<dbReference type="OrthoDB" id="1470350at2759"/>
<dbReference type="GO" id="GO:0005506">
    <property type="term" value="F:iron ion binding"/>
    <property type="evidence" value="ECO:0007669"/>
    <property type="project" value="InterPro"/>
</dbReference>
<comment type="cofactor">
    <cofactor evidence="1">
        <name>heme</name>
        <dbReference type="ChEBI" id="CHEBI:30413"/>
    </cofactor>
</comment>
<comment type="similarity">
    <text evidence="2 3">Belongs to the cytochrome P450 family.</text>
</comment>
<dbReference type="PROSITE" id="PS00086">
    <property type="entry name" value="CYTOCHROME_P450"/>
    <property type="match status" value="1"/>
</dbReference>
<feature type="region of interest" description="Disordered" evidence="4">
    <location>
        <begin position="414"/>
        <end position="437"/>
    </location>
</feature>
<organism evidence="5 6">
    <name type="scientific">Edaphochlamys debaryana</name>
    <dbReference type="NCBI Taxonomy" id="47281"/>
    <lineage>
        <taxon>Eukaryota</taxon>
        <taxon>Viridiplantae</taxon>
        <taxon>Chlorophyta</taxon>
        <taxon>core chlorophytes</taxon>
        <taxon>Chlorophyceae</taxon>
        <taxon>CS clade</taxon>
        <taxon>Chlamydomonadales</taxon>
        <taxon>Chlamydomonadales incertae sedis</taxon>
        <taxon>Edaphochlamys</taxon>
    </lineage>
</organism>
<dbReference type="InterPro" id="IPR050121">
    <property type="entry name" value="Cytochrome_P450_monoxygenase"/>
</dbReference>
<dbReference type="InterPro" id="IPR036396">
    <property type="entry name" value="Cyt_P450_sf"/>
</dbReference>
<reference evidence="5" key="1">
    <citation type="journal article" date="2020" name="bioRxiv">
        <title>Comparative genomics of Chlamydomonas.</title>
        <authorList>
            <person name="Craig R.J."/>
            <person name="Hasan A.R."/>
            <person name="Ness R.W."/>
            <person name="Keightley P.D."/>
        </authorList>
    </citation>
    <scope>NUCLEOTIDE SEQUENCE</scope>
    <source>
        <strain evidence="5">CCAP 11/70</strain>
    </source>
</reference>
<keyword evidence="6" id="KW-1185">Reference proteome</keyword>
<feature type="compositionally biased region" description="Gly residues" evidence="4">
    <location>
        <begin position="168"/>
        <end position="186"/>
    </location>
</feature>
<keyword evidence="3" id="KW-0560">Oxidoreductase</keyword>
<dbReference type="GO" id="GO:0004497">
    <property type="term" value="F:monooxygenase activity"/>
    <property type="evidence" value="ECO:0007669"/>
    <property type="project" value="UniProtKB-KW"/>
</dbReference>
<name>A0A835XPA7_9CHLO</name>
<proteinExistence type="inferred from homology"/>
<feature type="region of interest" description="Disordered" evidence="4">
    <location>
        <begin position="73"/>
        <end position="100"/>
    </location>
</feature>
<feature type="compositionally biased region" description="Low complexity" evidence="4">
    <location>
        <begin position="82"/>
        <end position="100"/>
    </location>
</feature>
<evidence type="ECO:0000256" key="3">
    <source>
        <dbReference type="RuleBase" id="RU000461"/>
    </source>
</evidence>
<dbReference type="Gene3D" id="1.10.630.10">
    <property type="entry name" value="Cytochrome P450"/>
    <property type="match status" value="2"/>
</dbReference>